<feature type="region of interest" description="Disordered" evidence="1">
    <location>
        <begin position="66"/>
        <end position="92"/>
    </location>
</feature>
<gene>
    <name evidence="2" type="ORF">B9Z19DRAFT_330123</name>
</gene>
<reference evidence="2 3" key="1">
    <citation type="submission" date="2017-04" db="EMBL/GenBank/DDBJ databases">
        <title>Draft genome sequence of Tuber borchii Vittad., a whitish edible truffle.</title>
        <authorList>
            <consortium name="DOE Joint Genome Institute"/>
            <person name="Murat C."/>
            <person name="Kuo A."/>
            <person name="Barry K.W."/>
            <person name="Clum A."/>
            <person name="Dockter R.B."/>
            <person name="Fauchery L."/>
            <person name="Iotti M."/>
            <person name="Kohler A."/>
            <person name="Labutti K."/>
            <person name="Lindquist E.A."/>
            <person name="Lipzen A."/>
            <person name="Ohm R.A."/>
            <person name="Wang M."/>
            <person name="Grigoriev I.V."/>
            <person name="Zambonelli A."/>
            <person name="Martin F.M."/>
        </authorList>
    </citation>
    <scope>NUCLEOTIDE SEQUENCE [LARGE SCALE GENOMIC DNA]</scope>
    <source>
        <strain evidence="2 3">Tbo3840</strain>
    </source>
</reference>
<dbReference type="AlphaFoldDB" id="A0A2T6ZJG2"/>
<dbReference type="EMBL" id="NESQ01000221">
    <property type="protein sequence ID" value="PUU75622.1"/>
    <property type="molecule type" value="Genomic_DNA"/>
</dbReference>
<proteinExistence type="predicted"/>
<evidence type="ECO:0000313" key="3">
    <source>
        <dbReference type="Proteomes" id="UP000244722"/>
    </source>
</evidence>
<sequence>MRRRLKKEKLDVPYAFTGIILDNGTLSQDAQIQARGCGAVHKKRELHLKVCVRLGCTGTGPVRSPCARPAINTNPTQPLTPPPELTEIQHHHHHHHHHHQGLLYSSNHSFLFFFAFFCGWPRPPPLLKISNIFFSPFTTTRCSADLHTVCLDPSYGLLTKTIPFKDPAPPLFSPLIFP</sequence>
<comment type="caution">
    <text evidence="2">The sequence shown here is derived from an EMBL/GenBank/DDBJ whole genome shotgun (WGS) entry which is preliminary data.</text>
</comment>
<evidence type="ECO:0000256" key="1">
    <source>
        <dbReference type="SAM" id="MobiDB-lite"/>
    </source>
</evidence>
<name>A0A2T6ZJG2_TUBBO</name>
<organism evidence="2 3">
    <name type="scientific">Tuber borchii</name>
    <name type="common">White truffle</name>
    <dbReference type="NCBI Taxonomy" id="42251"/>
    <lineage>
        <taxon>Eukaryota</taxon>
        <taxon>Fungi</taxon>
        <taxon>Dikarya</taxon>
        <taxon>Ascomycota</taxon>
        <taxon>Pezizomycotina</taxon>
        <taxon>Pezizomycetes</taxon>
        <taxon>Pezizales</taxon>
        <taxon>Tuberaceae</taxon>
        <taxon>Tuber</taxon>
    </lineage>
</organism>
<dbReference type="Proteomes" id="UP000244722">
    <property type="component" value="Unassembled WGS sequence"/>
</dbReference>
<accession>A0A2T6ZJG2</accession>
<evidence type="ECO:0000313" key="2">
    <source>
        <dbReference type="EMBL" id="PUU75622.1"/>
    </source>
</evidence>
<keyword evidence="3" id="KW-1185">Reference proteome</keyword>
<protein>
    <submittedName>
        <fullName evidence="2">Uncharacterized protein</fullName>
    </submittedName>
</protein>